<dbReference type="InterPro" id="IPR018511">
    <property type="entry name" value="Hemolysin-typ_Ca-bd_CS"/>
</dbReference>
<organism evidence="3 4">
    <name type="scientific">Stagnihabitans tardus</name>
    <dbReference type="NCBI Taxonomy" id="2699202"/>
    <lineage>
        <taxon>Bacteria</taxon>
        <taxon>Pseudomonadati</taxon>
        <taxon>Pseudomonadota</taxon>
        <taxon>Alphaproteobacteria</taxon>
        <taxon>Rhodobacterales</taxon>
        <taxon>Paracoccaceae</taxon>
        <taxon>Stagnihabitans</taxon>
    </lineage>
</organism>
<keyword evidence="2" id="KW-0964">Secreted</keyword>
<dbReference type="PRINTS" id="PR00313">
    <property type="entry name" value="CABNDNGRPT"/>
</dbReference>
<comment type="subcellular location">
    <subcellularLocation>
        <location evidence="1">Secreted</location>
    </subcellularLocation>
</comment>
<dbReference type="Pfam" id="PF00353">
    <property type="entry name" value="HemolysinCabind"/>
    <property type="match status" value="5"/>
</dbReference>
<dbReference type="InterPro" id="IPR001343">
    <property type="entry name" value="Hemolysn_Ca-bd"/>
</dbReference>
<dbReference type="AlphaFoldDB" id="A0AAE5BVC2"/>
<dbReference type="EMBL" id="JAABNR010000013">
    <property type="protein sequence ID" value="NBZ88746.1"/>
    <property type="molecule type" value="Genomic_DNA"/>
</dbReference>
<reference evidence="3" key="1">
    <citation type="submission" date="2020-01" db="EMBL/GenBank/DDBJ databases">
        <authorList>
            <person name="Chen W.-M."/>
        </authorList>
    </citation>
    <scope>NUCLEOTIDE SEQUENCE</scope>
    <source>
        <strain evidence="3">CYK-10</strain>
    </source>
</reference>
<dbReference type="PANTHER" id="PTHR38340">
    <property type="entry name" value="S-LAYER PROTEIN"/>
    <property type="match status" value="1"/>
</dbReference>
<comment type="caution">
    <text evidence="3">The sequence shown here is derived from an EMBL/GenBank/DDBJ whole genome shotgun (WGS) entry which is preliminary data.</text>
</comment>
<evidence type="ECO:0008006" key="5">
    <source>
        <dbReference type="Google" id="ProtNLM"/>
    </source>
</evidence>
<evidence type="ECO:0000256" key="2">
    <source>
        <dbReference type="ARBA" id="ARBA00022525"/>
    </source>
</evidence>
<name>A0AAE5BVC2_9RHOB</name>
<gene>
    <name evidence="3" type="ORF">GV832_14230</name>
</gene>
<keyword evidence="4" id="KW-1185">Reference proteome</keyword>
<dbReference type="PROSITE" id="PS00330">
    <property type="entry name" value="HEMOLYSIN_CALCIUM"/>
    <property type="match status" value="2"/>
</dbReference>
<dbReference type="Gene3D" id="2.150.10.10">
    <property type="entry name" value="Serralysin-like metalloprotease, C-terminal"/>
    <property type="match status" value="3"/>
</dbReference>
<proteinExistence type="predicted"/>
<dbReference type="InterPro" id="IPR011049">
    <property type="entry name" value="Serralysin-like_metalloprot_C"/>
</dbReference>
<dbReference type="SUPFAM" id="SSF51120">
    <property type="entry name" value="beta-Roll"/>
    <property type="match status" value="2"/>
</dbReference>
<accession>A0AAE5BVC2</accession>
<dbReference type="Proteomes" id="UP001193501">
    <property type="component" value="Unassembled WGS sequence"/>
</dbReference>
<evidence type="ECO:0000313" key="4">
    <source>
        <dbReference type="Proteomes" id="UP001193501"/>
    </source>
</evidence>
<sequence>MTNLTLSTTTDYSLAAVTDVTLITFANPTRSLVTATINASQLHFTGVFSKYDTAVTGSAGTNVLIVKVDTTMRLAGDAFVFTSWSGADRIRFLGDGQNNYITGTILNDSISGGDGNDTMFGGASGVDLLFGDAGDDEFSIRDGRVDGGAGNDFLHLSLESLGAFTLDLRDGGGGRQVGAVTITSIEGMDLLAGNEADTLFGGLRNDWIRAANGDDLVSGGVGRDLLEGGEGNDTLLGGADADTVKGGAGADLLTGAGGGDYLAGGEGADTLTGGAGADRFVFASAGDSYITLGIDTITDFKAKVDKIDLIGLEYGAPPNFAAFFYIGQAEFGPGSGTYGEVRWFKDATTTHIEVRNPGGAVMQIDLTGLITLTREDFIL</sequence>
<dbReference type="GO" id="GO:0005509">
    <property type="term" value="F:calcium ion binding"/>
    <property type="evidence" value="ECO:0007669"/>
    <property type="project" value="InterPro"/>
</dbReference>
<evidence type="ECO:0000313" key="3">
    <source>
        <dbReference type="EMBL" id="NBZ88746.1"/>
    </source>
</evidence>
<dbReference type="RefSeq" id="WP_168775561.1">
    <property type="nucleotide sequence ID" value="NZ_JAABNR010000013.1"/>
</dbReference>
<evidence type="ECO:0000256" key="1">
    <source>
        <dbReference type="ARBA" id="ARBA00004613"/>
    </source>
</evidence>
<dbReference type="InterPro" id="IPR050557">
    <property type="entry name" value="RTX_toxin/Mannuronan_C5-epim"/>
</dbReference>
<dbReference type="PANTHER" id="PTHR38340:SF1">
    <property type="entry name" value="S-LAYER PROTEIN"/>
    <property type="match status" value="1"/>
</dbReference>
<protein>
    <recommendedName>
        <fullName evidence="5">Calcium-binding protein</fullName>
    </recommendedName>
</protein>
<dbReference type="GO" id="GO:0005615">
    <property type="term" value="C:extracellular space"/>
    <property type="evidence" value="ECO:0007669"/>
    <property type="project" value="InterPro"/>
</dbReference>